<dbReference type="GO" id="GO:0043252">
    <property type="term" value="P:sodium-independent organic anion transport"/>
    <property type="evidence" value="ECO:0007669"/>
    <property type="project" value="TreeGrafter"/>
</dbReference>
<evidence type="ECO:0000256" key="8">
    <source>
        <dbReference type="RuleBase" id="RU362056"/>
    </source>
</evidence>
<dbReference type="Proteomes" id="UP001174136">
    <property type="component" value="Unassembled WGS sequence"/>
</dbReference>
<keyword evidence="12" id="KW-1185">Reference proteome</keyword>
<dbReference type="NCBIfam" id="TIGR00805">
    <property type="entry name" value="oat"/>
    <property type="match status" value="1"/>
</dbReference>
<comment type="subcellular location">
    <subcellularLocation>
        <location evidence="1 8">Cell membrane</location>
        <topology evidence="1 8">Multi-pass membrane protein</topology>
    </subcellularLocation>
</comment>
<gene>
    <name evidence="11" type="primary">Slco2b1</name>
    <name evidence="11" type="ORF">N1851_028556</name>
</gene>
<sequence length="662" mass="71435">MTTDRNPSSKPGYWNPSKSIKGLLQLAQLMVSGCLKSSISTIEKRYGFTSQKVGLLVAFNEVGNVILIVFVSFLGSRIHRPRFIGAGAMLASVSALIIASPHFLGGTYQKAAHAGNATNHTTTGLCQSQSSISTALSSQRCGLNESPAQQGVFLVLLLGQLLLGISTVPIQPFGMSYVDDFSSRRNSPLYIGILLAVTSLGPAVGFMMGSFSLRYYVDFNKIPTDQIQLDSKDLRWVGAWWLGFLIASCILFLTSLPYLFFPRSMPKEESKSEDEKRPESVQTVTLIQFLRSFPQTARRTLQNPVFLLLCLGAGAIVGVLTFLAKFMERQFDLTTSFATMLIGVVHIPICVVAIVVGGAVMRRLDLSRKGATMWCVVAISLTLLSSLLLIFIGCPTQRVADVFPPSSSSGGGSSSSSIRCVCSPDAFNPVCASDGTEFRSPCHAGCIAMEMDDNNKVQNYTSCGCVGAGGGGGGGGGYALPGTCGSRCSHLLGLFLVLSAATCFIGATCKAPCFSMILRTVPPEDKSFALGICYMLFRVLAFLPSPVIYGSVIDKSCLLWGSKCDKKTSCQYYDLDYFRRGQSCCDNICTLLVLFCRFFGLLTLFLCLALFCFLTIMLVLKKQTGSLDEKTGSERGYKVARGTEEGAKALRQSDGEKGEEWS</sequence>
<dbReference type="PROSITE" id="PS51257">
    <property type="entry name" value="PROKAR_LIPOPROTEIN"/>
    <property type="match status" value="1"/>
</dbReference>
<feature type="transmembrane region" description="Helical" evidence="8">
    <location>
        <begin position="305"/>
        <end position="324"/>
    </location>
</feature>
<dbReference type="PANTHER" id="PTHR11388">
    <property type="entry name" value="ORGANIC ANION TRANSPORTER"/>
    <property type="match status" value="1"/>
</dbReference>
<keyword evidence="3" id="KW-1003">Cell membrane</keyword>
<feature type="domain" description="Kazal-like" evidence="10">
    <location>
        <begin position="414"/>
        <end position="464"/>
    </location>
</feature>
<feature type="transmembrane region" description="Helical" evidence="8">
    <location>
        <begin position="237"/>
        <end position="261"/>
    </location>
</feature>
<dbReference type="PANTHER" id="PTHR11388:SF87">
    <property type="entry name" value="SOLUTE CARRIER ORGANIC ANION TRANSPORTER FAMILY MEMBER 2B1"/>
    <property type="match status" value="1"/>
</dbReference>
<dbReference type="PROSITE" id="PS51465">
    <property type="entry name" value="KAZAL_2"/>
    <property type="match status" value="1"/>
</dbReference>
<dbReference type="SUPFAM" id="SSF103473">
    <property type="entry name" value="MFS general substrate transporter"/>
    <property type="match status" value="2"/>
</dbReference>
<evidence type="ECO:0000256" key="5">
    <source>
        <dbReference type="ARBA" id="ARBA00022989"/>
    </source>
</evidence>
<feature type="transmembrane region" description="Helical" evidence="8">
    <location>
        <begin position="373"/>
        <end position="393"/>
    </location>
</feature>
<protein>
    <recommendedName>
        <fullName evidence="8">Solute carrier organic anion transporter family member</fullName>
    </recommendedName>
</protein>
<reference evidence="11" key="1">
    <citation type="journal article" date="2023" name="Front. Mar. Sci.">
        <title>A new Merluccius polli reference genome to investigate the effects of global change in West African waters.</title>
        <authorList>
            <person name="Mateo J.L."/>
            <person name="Blanco-Fernandez C."/>
            <person name="Garcia-Vazquez E."/>
            <person name="Machado-Schiaffino G."/>
        </authorList>
    </citation>
    <scope>NUCLEOTIDE SEQUENCE</scope>
    <source>
        <strain evidence="11">C29</strain>
        <tissue evidence="11">Fin</tissue>
    </source>
</reference>
<dbReference type="GO" id="GO:0016323">
    <property type="term" value="C:basolateral plasma membrane"/>
    <property type="evidence" value="ECO:0007669"/>
    <property type="project" value="TreeGrafter"/>
</dbReference>
<accession>A0AA47M8C1</accession>
<feature type="transmembrane region" description="Helical" evidence="8">
    <location>
        <begin position="191"/>
        <end position="217"/>
    </location>
</feature>
<organism evidence="11 12">
    <name type="scientific">Merluccius polli</name>
    <name type="common">Benguela hake</name>
    <name type="synonym">Merluccius cadenati</name>
    <dbReference type="NCBI Taxonomy" id="89951"/>
    <lineage>
        <taxon>Eukaryota</taxon>
        <taxon>Metazoa</taxon>
        <taxon>Chordata</taxon>
        <taxon>Craniata</taxon>
        <taxon>Vertebrata</taxon>
        <taxon>Euteleostomi</taxon>
        <taxon>Actinopterygii</taxon>
        <taxon>Neopterygii</taxon>
        <taxon>Teleostei</taxon>
        <taxon>Neoteleostei</taxon>
        <taxon>Acanthomorphata</taxon>
        <taxon>Zeiogadaria</taxon>
        <taxon>Gadariae</taxon>
        <taxon>Gadiformes</taxon>
        <taxon>Gadoidei</taxon>
        <taxon>Merlucciidae</taxon>
        <taxon>Merluccius</taxon>
    </lineage>
</organism>
<keyword evidence="6 8" id="KW-0472">Membrane</keyword>
<name>A0AA47M8C1_MERPO</name>
<keyword evidence="5 8" id="KW-1133">Transmembrane helix</keyword>
<evidence type="ECO:0000256" key="4">
    <source>
        <dbReference type="ARBA" id="ARBA00022692"/>
    </source>
</evidence>
<evidence type="ECO:0000256" key="1">
    <source>
        <dbReference type="ARBA" id="ARBA00004651"/>
    </source>
</evidence>
<feature type="transmembrane region" description="Helical" evidence="8">
    <location>
        <begin position="152"/>
        <end position="170"/>
    </location>
</feature>
<evidence type="ECO:0000313" key="11">
    <source>
        <dbReference type="EMBL" id="KAK0135554.1"/>
    </source>
</evidence>
<dbReference type="InterPro" id="IPR036058">
    <property type="entry name" value="Kazal_dom_sf"/>
</dbReference>
<dbReference type="GO" id="GO:0016324">
    <property type="term" value="C:apical plasma membrane"/>
    <property type="evidence" value="ECO:0007669"/>
    <property type="project" value="TreeGrafter"/>
</dbReference>
<feature type="transmembrane region" description="Helical" evidence="8">
    <location>
        <begin position="528"/>
        <end position="549"/>
    </location>
</feature>
<dbReference type="InterPro" id="IPR036259">
    <property type="entry name" value="MFS_trans_sf"/>
</dbReference>
<keyword evidence="7" id="KW-1015">Disulfide bond</keyword>
<feature type="transmembrane region" description="Helical" evidence="8">
    <location>
        <begin position="336"/>
        <end position="361"/>
    </location>
</feature>
<dbReference type="Pfam" id="PF07648">
    <property type="entry name" value="Kazal_2"/>
    <property type="match status" value="1"/>
</dbReference>
<dbReference type="InterPro" id="IPR002350">
    <property type="entry name" value="Kazal_dom"/>
</dbReference>
<keyword evidence="8" id="KW-0406">Ion transport</keyword>
<feature type="transmembrane region" description="Helical" evidence="8">
    <location>
        <begin position="83"/>
        <end position="104"/>
    </location>
</feature>
<dbReference type="EMBL" id="JAOPHQ010005417">
    <property type="protein sequence ID" value="KAK0135554.1"/>
    <property type="molecule type" value="Genomic_DNA"/>
</dbReference>
<keyword evidence="4 8" id="KW-0812">Transmembrane</keyword>
<dbReference type="Gene3D" id="1.20.1250.20">
    <property type="entry name" value="MFS general substrate transporter like domains"/>
    <property type="match status" value="1"/>
</dbReference>
<dbReference type="GO" id="GO:0015125">
    <property type="term" value="F:bile acid transmembrane transporter activity"/>
    <property type="evidence" value="ECO:0007669"/>
    <property type="project" value="TreeGrafter"/>
</dbReference>
<evidence type="ECO:0000313" key="12">
    <source>
        <dbReference type="Proteomes" id="UP001174136"/>
    </source>
</evidence>
<dbReference type="SUPFAM" id="SSF100895">
    <property type="entry name" value="Kazal-type serine protease inhibitors"/>
    <property type="match status" value="1"/>
</dbReference>
<dbReference type="InterPro" id="IPR004156">
    <property type="entry name" value="OATP"/>
</dbReference>
<evidence type="ECO:0000256" key="7">
    <source>
        <dbReference type="ARBA" id="ARBA00023157"/>
    </source>
</evidence>
<dbReference type="GO" id="GO:0015347">
    <property type="term" value="F:sodium-independent organic anion transmembrane transporter activity"/>
    <property type="evidence" value="ECO:0007669"/>
    <property type="project" value="TreeGrafter"/>
</dbReference>
<proteinExistence type="inferred from homology"/>
<evidence type="ECO:0000259" key="10">
    <source>
        <dbReference type="PROSITE" id="PS51465"/>
    </source>
</evidence>
<dbReference type="Pfam" id="PF03137">
    <property type="entry name" value="OATP"/>
    <property type="match status" value="1"/>
</dbReference>
<dbReference type="Gene3D" id="3.30.60.30">
    <property type="match status" value="1"/>
</dbReference>
<comment type="caution">
    <text evidence="8">Lacks conserved residue(s) required for the propagation of feature annotation.</text>
</comment>
<evidence type="ECO:0000256" key="2">
    <source>
        <dbReference type="ARBA" id="ARBA00009657"/>
    </source>
</evidence>
<dbReference type="AlphaFoldDB" id="A0AA47M8C1"/>
<feature type="transmembrane region" description="Helical" evidence="8">
    <location>
        <begin position="598"/>
        <end position="620"/>
    </location>
</feature>
<feature type="transmembrane region" description="Helical" evidence="8">
    <location>
        <begin position="490"/>
        <end position="507"/>
    </location>
</feature>
<dbReference type="GO" id="GO:0006811">
    <property type="term" value="P:monoatomic ion transport"/>
    <property type="evidence" value="ECO:0007669"/>
    <property type="project" value="UniProtKB-KW"/>
</dbReference>
<comment type="caution">
    <text evidence="11">The sequence shown here is derived from an EMBL/GenBank/DDBJ whole genome shotgun (WGS) entry which is preliminary data.</text>
</comment>
<evidence type="ECO:0000256" key="6">
    <source>
        <dbReference type="ARBA" id="ARBA00023136"/>
    </source>
</evidence>
<evidence type="ECO:0000256" key="3">
    <source>
        <dbReference type="ARBA" id="ARBA00022475"/>
    </source>
</evidence>
<keyword evidence="8" id="KW-0813">Transport</keyword>
<comment type="similarity">
    <text evidence="2 8">Belongs to the organo anion transporter (TC 2.A.60) family.</text>
</comment>
<evidence type="ECO:0000256" key="9">
    <source>
        <dbReference type="SAM" id="MobiDB-lite"/>
    </source>
</evidence>
<feature type="transmembrane region" description="Helical" evidence="8">
    <location>
        <begin position="53"/>
        <end position="76"/>
    </location>
</feature>
<feature type="region of interest" description="Disordered" evidence="9">
    <location>
        <begin position="628"/>
        <end position="662"/>
    </location>
</feature>